<evidence type="ECO:0000313" key="1">
    <source>
        <dbReference type="EMBL" id="KAA8907470.1"/>
    </source>
</evidence>
<protein>
    <submittedName>
        <fullName evidence="1">Uncharacterized protein</fullName>
    </submittedName>
</protein>
<dbReference type="Proteomes" id="UP000326924">
    <property type="component" value="Unassembled WGS sequence"/>
</dbReference>
<name>A0A5J5EXY0_9PEZI</name>
<gene>
    <name evidence="1" type="ORF">FN846DRAFT_889871</name>
</gene>
<dbReference type="OrthoDB" id="10573003at2759"/>
<evidence type="ECO:0000313" key="2">
    <source>
        <dbReference type="Proteomes" id="UP000326924"/>
    </source>
</evidence>
<organism evidence="1 2">
    <name type="scientific">Sphaerosporella brunnea</name>
    <dbReference type="NCBI Taxonomy" id="1250544"/>
    <lineage>
        <taxon>Eukaryota</taxon>
        <taxon>Fungi</taxon>
        <taxon>Dikarya</taxon>
        <taxon>Ascomycota</taxon>
        <taxon>Pezizomycotina</taxon>
        <taxon>Pezizomycetes</taxon>
        <taxon>Pezizales</taxon>
        <taxon>Pyronemataceae</taxon>
        <taxon>Sphaerosporella</taxon>
    </lineage>
</organism>
<sequence>MNWPLPNFIRQKRRSSGSSIPGLNVEKKGKNLTVLSASSGLSGNLVSNLVAYLPGGLHLKITIKLLDDDLGFSCANSLVIHEGSLSTDAGGNVVWGLESDNSWAFVFGEPDEVIMRNAVRQESLPNVSHEIQYGLKKFSWESFGSLFVRVSNFTSVLQELMRDLGYPERKSIETTSYWMSRLELTNPSHVEIRVLYHPTYFHGASILLESTGEKDISRDATYEVEITRILLGFLPMQCDADHEETLCLRLGDMARIRERGIHRSTLASTQPNAPKGTETIRIFEAGGMIVHDYASQCPQRKLKIAHKDERRPEGNNDFLNQATHQAWWICCNPKNLQSHSKIGQPISVRVCVECSHDKCAQCLANGGVTRNSIGGREVHSINPVEKYGPALLPIPLEPIMAGKCLDEKDKDNVLDKIAVATGW</sequence>
<reference evidence="1 2" key="1">
    <citation type="submission" date="2019-09" db="EMBL/GenBank/DDBJ databases">
        <title>Draft genome of the ectomycorrhizal ascomycete Sphaerosporella brunnea.</title>
        <authorList>
            <consortium name="DOE Joint Genome Institute"/>
            <person name="Benucci G.M."/>
            <person name="Marozzi G."/>
            <person name="Antonielli L."/>
            <person name="Sanchez S."/>
            <person name="Marco P."/>
            <person name="Wang X."/>
            <person name="Falini L.B."/>
            <person name="Barry K."/>
            <person name="Haridas S."/>
            <person name="Lipzen A."/>
            <person name="Labutti K."/>
            <person name="Grigoriev I.V."/>
            <person name="Murat C."/>
            <person name="Martin F."/>
            <person name="Albertini E."/>
            <person name="Donnini D."/>
            <person name="Bonito G."/>
        </authorList>
    </citation>
    <scope>NUCLEOTIDE SEQUENCE [LARGE SCALE GENOMIC DNA]</scope>
    <source>
        <strain evidence="1 2">Sb_GMNB300</strain>
    </source>
</reference>
<comment type="caution">
    <text evidence="1">The sequence shown here is derived from an EMBL/GenBank/DDBJ whole genome shotgun (WGS) entry which is preliminary data.</text>
</comment>
<dbReference type="EMBL" id="VXIS01000079">
    <property type="protein sequence ID" value="KAA8907470.1"/>
    <property type="molecule type" value="Genomic_DNA"/>
</dbReference>
<keyword evidence="2" id="KW-1185">Reference proteome</keyword>
<dbReference type="AlphaFoldDB" id="A0A5J5EXY0"/>
<accession>A0A5J5EXY0</accession>
<dbReference type="InParanoid" id="A0A5J5EXY0"/>
<proteinExistence type="predicted"/>